<proteinExistence type="predicted"/>
<sequence length="311" mass="35276">MDDASSSWEWDSPPKTQLEVDKLHVNWMVRLIADGGRGWVSISKITHKKSKRTYAMKELKFKDDAEALNEVEMMKAARGSPRILEYFGNIPIPESFKPRSVFEYCVAWLHNHCNPAIIHRDIKPDNILLVPSTLSTKYGYPEVKLTDFGLSHAQSAEADEKKYGAGTYSYQPPEPQRSTKKSDVCAVGAVVHYLIHGVSPCEKLEFSTSVTPRARKAARQRARKGIKPTNSIYSSQLDDNMRYALTWNPDQRPSASALLELVAPYAPTRHDIEANPLPAWAMKREPESFEQFCSWELDGGPEVEEDLFFKE</sequence>
<dbReference type="PROSITE" id="PS50011">
    <property type="entry name" value="PROTEIN_KINASE_DOM"/>
    <property type="match status" value="1"/>
</dbReference>
<dbReference type="InterPro" id="IPR011009">
    <property type="entry name" value="Kinase-like_dom_sf"/>
</dbReference>
<evidence type="ECO:0000313" key="12">
    <source>
        <dbReference type="RefSeq" id="XP_033578424.1"/>
    </source>
</evidence>
<dbReference type="Proteomes" id="UP000504636">
    <property type="component" value="Unplaced"/>
</dbReference>
<keyword evidence="3" id="KW-0808">Transferase</keyword>
<dbReference type="PROSITE" id="PS00108">
    <property type="entry name" value="PROTEIN_KINASE_ST"/>
    <property type="match status" value="1"/>
</dbReference>
<dbReference type="Pfam" id="PF00069">
    <property type="entry name" value="Pkinase"/>
    <property type="match status" value="1"/>
</dbReference>
<dbReference type="PANTHER" id="PTHR43671:SF98">
    <property type="entry name" value="SERINE_THREONINE-PROTEIN KINASE NEK11"/>
    <property type="match status" value="1"/>
</dbReference>
<reference evidence="12" key="2">
    <citation type="submission" date="2020-04" db="EMBL/GenBank/DDBJ databases">
        <authorList>
            <consortium name="NCBI Genome Project"/>
        </authorList>
    </citation>
    <scope>NUCLEOTIDE SEQUENCE</scope>
    <source>
        <strain evidence="12">CBS 304.34</strain>
    </source>
</reference>
<evidence type="ECO:0000256" key="8">
    <source>
        <dbReference type="ARBA" id="ARBA00048679"/>
    </source>
</evidence>
<dbReference type="AlphaFoldDB" id="A0A6A6YRN0"/>
<protein>
    <recommendedName>
        <fullName evidence="1">non-specific serine/threonine protein kinase</fullName>
        <ecNumber evidence="1">2.7.11.1</ecNumber>
    </recommendedName>
</protein>
<dbReference type="InterPro" id="IPR008271">
    <property type="entry name" value="Ser/Thr_kinase_AS"/>
</dbReference>
<reference evidence="12" key="3">
    <citation type="submission" date="2025-04" db="UniProtKB">
        <authorList>
            <consortium name="RefSeq"/>
        </authorList>
    </citation>
    <scope>IDENTIFICATION</scope>
    <source>
        <strain evidence="12">CBS 304.34</strain>
    </source>
</reference>
<evidence type="ECO:0000256" key="6">
    <source>
        <dbReference type="ARBA" id="ARBA00022840"/>
    </source>
</evidence>
<dbReference type="InterPro" id="IPR050660">
    <property type="entry name" value="NEK_Ser/Thr_kinase"/>
</dbReference>
<reference evidence="10 12" key="1">
    <citation type="journal article" date="2020" name="Stud. Mycol.">
        <title>101 Dothideomycetes genomes: a test case for predicting lifestyles and emergence of pathogens.</title>
        <authorList>
            <person name="Haridas S."/>
            <person name="Albert R."/>
            <person name="Binder M."/>
            <person name="Bloem J."/>
            <person name="Labutti K."/>
            <person name="Salamov A."/>
            <person name="Andreopoulos B."/>
            <person name="Baker S."/>
            <person name="Barry K."/>
            <person name="Bills G."/>
            <person name="Bluhm B."/>
            <person name="Cannon C."/>
            <person name="Castanera R."/>
            <person name="Culley D."/>
            <person name="Daum C."/>
            <person name="Ezra D."/>
            <person name="Gonzalez J."/>
            <person name="Henrissat B."/>
            <person name="Kuo A."/>
            <person name="Liang C."/>
            <person name="Lipzen A."/>
            <person name="Lutzoni F."/>
            <person name="Magnuson J."/>
            <person name="Mondo S."/>
            <person name="Nolan M."/>
            <person name="Ohm R."/>
            <person name="Pangilinan J."/>
            <person name="Park H.-J."/>
            <person name="Ramirez L."/>
            <person name="Alfaro M."/>
            <person name="Sun H."/>
            <person name="Tritt A."/>
            <person name="Yoshinaga Y."/>
            <person name="Zwiers L.-H."/>
            <person name="Turgeon B."/>
            <person name="Goodwin S."/>
            <person name="Spatafora J."/>
            <person name="Crous P."/>
            <person name="Grigoriev I."/>
        </authorList>
    </citation>
    <scope>NUCLEOTIDE SEQUENCE</scope>
    <source>
        <strain evidence="10 12">CBS 304.34</strain>
    </source>
</reference>
<evidence type="ECO:0000313" key="10">
    <source>
        <dbReference type="EMBL" id="KAF2811460.1"/>
    </source>
</evidence>
<organism evidence="10">
    <name type="scientific">Mytilinidion resinicola</name>
    <dbReference type="NCBI Taxonomy" id="574789"/>
    <lineage>
        <taxon>Eukaryota</taxon>
        <taxon>Fungi</taxon>
        <taxon>Dikarya</taxon>
        <taxon>Ascomycota</taxon>
        <taxon>Pezizomycotina</taxon>
        <taxon>Dothideomycetes</taxon>
        <taxon>Pleosporomycetidae</taxon>
        <taxon>Mytilinidiales</taxon>
        <taxon>Mytilinidiaceae</taxon>
        <taxon>Mytilinidion</taxon>
    </lineage>
</organism>
<dbReference type="SMART" id="SM00220">
    <property type="entry name" value="S_TKc"/>
    <property type="match status" value="1"/>
</dbReference>
<dbReference type="RefSeq" id="XP_033578424.1">
    <property type="nucleotide sequence ID" value="XM_033727891.1"/>
</dbReference>
<dbReference type="GO" id="GO:0005634">
    <property type="term" value="C:nucleus"/>
    <property type="evidence" value="ECO:0007669"/>
    <property type="project" value="TreeGrafter"/>
</dbReference>
<dbReference type="GeneID" id="54468784"/>
<dbReference type="EC" id="2.7.11.1" evidence="1"/>
<dbReference type="PANTHER" id="PTHR43671">
    <property type="entry name" value="SERINE/THREONINE-PROTEIN KINASE NEK"/>
    <property type="match status" value="1"/>
</dbReference>
<evidence type="ECO:0000256" key="1">
    <source>
        <dbReference type="ARBA" id="ARBA00012513"/>
    </source>
</evidence>
<keyword evidence="2" id="KW-0723">Serine/threonine-protein kinase</keyword>
<accession>A0A6A6YRN0</accession>
<evidence type="ECO:0000256" key="5">
    <source>
        <dbReference type="ARBA" id="ARBA00022777"/>
    </source>
</evidence>
<comment type="catalytic activity">
    <reaction evidence="8">
        <text>L-seryl-[protein] + ATP = O-phospho-L-seryl-[protein] + ADP + H(+)</text>
        <dbReference type="Rhea" id="RHEA:17989"/>
        <dbReference type="Rhea" id="RHEA-COMP:9863"/>
        <dbReference type="Rhea" id="RHEA-COMP:11604"/>
        <dbReference type="ChEBI" id="CHEBI:15378"/>
        <dbReference type="ChEBI" id="CHEBI:29999"/>
        <dbReference type="ChEBI" id="CHEBI:30616"/>
        <dbReference type="ChEBI" id="CHEBI:83421"/>
        <dbReference type="ChEBI" id="CHEBI:456216"/>
        <dbReference type="EC" id="2.7.11.1"/>
    </reaction>
</comment>
<evidence type="ECO:0000256" key="7">
    <source>
        <dbReference type="ARBA" id="ARBA00047899"/>
    </source>
</evidence>
<dbReference type="InterPro" id="IPR000719">
    <property type="entry name" value="Prot_kinase_dom"/>
</dbReference>
<evidence type="ECO:0000259" key="9">
    <source>
        <dbReference type="PROSITE" id="PS50011"/>
    </source>
</evidence>
<name>A0A6A6YRN0_9PEZI</name>
<comment type="catalytic activity">
    <reaction evidence="7">
        <text>L-threonyl-[protein] + ATP = O-phospho-L-threonyl-[protein] + ADP + H(+)</text>
        <dbReference type="Rhea" id="RHEA:46608"/>
        <dbReference type="Rhea" id="RHEA-COMP:11060"/>
        <dbReference type="Rhea" id="RHEA-COMP:11605"/>
        <dbReference type="ChEBI" id="CHEBI:15378"/>
        <dbReference type="ChEBI" id="CHEBI:30013"/>
        <dbReference type="ChEBI" id="CHEBI:30616"/>
        <dbReference type="ChEBI" id="CHEBI:61977"/>
        <dbReference type="ChEBI" id="CHEBI:456216"/>
        <dbReference type="EC" id="2.7.11.1"/>
    </reaction>
</comment>
<evidence type="ECO:0000256" key="3">
    <source>
        <dbReference type="ARBA" id="ARBA00022679"/>
    </source>
</evidence>
<keyword evidence="11" id="KW-1185">Reference proteome</keyword>
<dbReference type="GO" id="GO:0004674">
    <property type="term" value="F:protein serine/threonine kinase activity"/>
    <property type="evidence" value="ECO:0007669"/>
    <property type="project" value="UniProtKB-KW"/>
</dbReference>
<evidence type="ECO:0000256" key="2">
    <source>
        <dbReference type="ARBA" id="ARBA00022527"/>
    </source>
</evidence>
<dbReference type="GO" id="GO:0005524">
    <property type="term" value="F:ATP binding"/>
    <property type="evidence" value="ECO:0007669"/>
    <property type="project" value="UniProtKB-KW"/>
</dbReference>
<keyword evidence="4" id="KW-0547">Nucleotide-binding</keyword>
<dbReference type="SUPFAM" id="SSF56112">
    <property type="entry name" value="Protein kinase-like (PK-like)"/>
    <property type="match status" value="1"/>
</dbReference>
<keyword evidence="6" id="KW-0067">ATP-binding</keyword>
<dbReference type="Gene3D" id="1.10.510.10">
    <property type="entry name" value="Transferase(Phosphotransferase) domain 1"/>
    <property type="match status" value="2"/>
</dbReference>
<evidence type="ECO:0000313" key="11">
    <source>
        <dbReference type="Proteomes" id="UP000504636"/>
    </source>
</evidence>
<dbReference type="OrthoDB" id="310217at2759"/>
<feature type="domain" description="Protein kinase" evidence="9">
    <location>
        <begin position="1"/>
        <end position="266"/>
    </location>
</feature>
<keyword evidence="5 10" id="KW-0418">Kinase</keyword>
<dbReference type="EMBL" id="MU003698">
    <property type="protein sequence ID" value="KAF2811460.1"/>
    <property type="molecule type" value="Genomic_DNA"/>
</dbReference>
<gene>
    <name evidence="10 12" type="ORF">BDZ99DRAFT_569509</name>
</gene>
<evidence type="ECO:0000256" key="4">
    <source>
        <dbReference type="ARBA" id="ARBA00022741"/>
    </source>
</evidence>